<dbReference type="AlphaFoldDB" id="A0A1B1TD61"/>
<dbReference type="GO" id="GO:0046872">
    <property type="term" value="F:metal ion binding"/>
    <property type="evidence" value="ECO:0007669"/>
    <property type="project" value="UniProtKB-KW"/>
</dbReference>
<evidence type="ECO:0000256" key="1">
    <source>
        <dbReference type="ARBA" id="ARBA00009308"/>
    </source>
</evidence>
<dbReference type="InterPro" id="IPR029068">
    <property type="entry name" value="Glyas_Bleomycin-R_OHBP_Dase"/>
</dbReference>
<reference evidence="4" key="1">
    <citation type="submission" date="2014-11" db="EMBL/GenBank/DDBJ databases">
        <authorList>
            <person name="Zhu J."/>
            <person name="Qi W."/>
            <person name="Song R."/>
        </authorList>
    </citation>
    <scope>NUCLEOTIDE SEQUENCE</scope>
</reference>
<dbReference type="CDD" id="cd07249">
    <property type="entry name" value="MMCE"/>
    <property type="match status" value="1"/>
</dbReference>
<evidence type="ECO:0000313" key="4">
    <source>
        <dbReference type="EMBL" id="ANV80214.1"/>
    </source>
</evidence>
<dbReference type="InterPro" id="IPR037523">
    <property type="entry name" value="VOC_core"/>
</dbReference>
<dbReference type="GO" id="GO:0004493">
    <property type="term" value="F:methylmalonyl-CoA epimerase activity"/>
    <property type="evidence" value="ECO:0007669"/>
    <property type="project" value="TreeGrafter"/>
</dbReference>
<dbReference type="Gene3D" id="3.10.180.10">
    <property type="entry name" value="2,3-Dihydroxybiphenyl 1,2-Dioxygenase, domain 1"/>
    <property type="match status" value="1"/>
</dbReference>
<feature type="domain" description="VOC" evidence="3">
    <location>
        <begin position="14"/>
        <end position="148"/>
    </location>
</feature>
<dbReference type="SUPFAM" id="SSF54593">
    <property type="entry name" value="Glyoxalase/Bleomycin resistance protein/Dihydroxybiphenyl dioxygenase"/>
    <property type="match status" value="1"/>
</dbReference>
<dbReference type="PROSITE" id="PS51819">
    <property type="entry name" value="VOC"/>
    <property type="match status" value="1"/>
</dbReference>
<proteinExistence type="inferred from homology"/>
<protein>
    <recommendedName>
        <fullName evidence="3">VOC domain-containing protein</fullName>
    </recommendedName>
</protein>
<dbReference type="InterPro" id="IPR051785">
    <property type="entry name" value="MMCE/EMCE_epimerase"/>
</dbReference>
<dbReference type="Pfam" id="PF13669">
    <property type="entry name" value="Glyoxalase_4"/>
    <property type="match status" value="1"/>
</dbReference>
<evidence type="ECO:0000259" key="3">
    <source>
        <dbReference type="PROSITE" id="PS51819"/>
    </source>
</evidence>
<dbReference type="InterPro" id="IPR017515">
    <property type="entry name" value="MeMalonyl-CoA_epimerase"/>
</dbReference>
<comment type="similarity">
    <text evidence="1">Belongs to the methylmalonyl-CoA epimerase family.</text>
</comment>
<name>A0A1B1TD61_9ARCH</name>
<organism evidence="4">
    <name type="scientific">uncultured Poseidoniia archaeon</name>
    <dbReference type="NCBI Taxonomy" id="1697135"/>
    <lineage>
        <taxon>Archaea</taxon>
        <taxon>Methanobacteriati</taxon>
        <taxon>Thermoplasmatota</taxon>
        <taxon>Candidatus Poseidoniia</taxon>
        <taxon>environmental samples</taxon>
    </lineage>
</organism>
<dbReference type="PANTHER" id="PTHR43048">
    <property type="entry name" value="METHYLMALONYL-COA EPIMERASE"/>
    <property type="match status" value="1"/>
</dbReference>
<accession>A0A1B1TD61</accession>
<evidence type="ECO:0000256" key="2">
    <source>
        <dbReference type="ARBA" id="ARBA00022723"/>
    </source>
</evidence>
<sequence>MGPGSLRVVFRMSRIDHIGIATNNINEASKFWHEIGLDSGEDHINLEQDVKIRMFYGKDENGNKTHSKVELIEALSENSPIAKFILKKGVGIQQLAISVNNIDNLISSLIDSGIRMINTESTIGAGGHKIAFVHPESTGGVLVELVERLDKE</sequence>
<reference evidence="4" key="2">
    <citation type="journal article" date="2015" name="ISME J.">
        <title>A new class of marine Euryarchaeota group II from the Mediterranean deep chlorophyll maximum.</title>
        <authorList>
            <person name="Martin-Cuadrado A.B."/>
            <person name="Garcia-Heredia I."/>
            <person name="Molto A.G."/>
            <person name="Lopez-Ubeda R."/>
            <person name="Kimes N."/>
            <person name="Lopez-Garcia P."/>
            <person name="Moreira D."/>
            <person name="Rodriguez-Valera F."/>
        </authorList>
    </citation>
    <scope>NUCLEOTIDE SEQUENCE</scope>
</reference>
<keyword evidence="2" id="KW-0479">Metal-binding</keyword>
<dbReference type="GO" id="GO:0046491">
    <property type="term" value="P:L-methylmalonyl-CoA metabolic process"/>
    <property type="evidence" value="ECO:0007669"/>
    <property type="project" value="TreeGrafter"/>
</dbReference>
<dbReference type="PANTHER" id="PTHR43048:SF3">
    <property type="entry name" value="METHYLMALONYL-COA EPIMERASE, MITOCHONDRIAL"/>
    <property type="match status" value="1"/>
</dbReference>
<dbReference type="EMBL" id="KP211879">
    <property type="protein sequence ID" value="ANV80214.1"/>
    <property type="molecule type" value="Genomic_DNA"/>
</dbReference>